<proteinExistence type="predicted"/>
<feature type="region of interest" description="Disordered" evidence="1">
    <location>
        <begin position="79"/>
        <end position="101"/>
    </location>
</feature>
<dbReference type="EMBL" id="CAUYUJ010005172">
    <property type="protein sequence ID" value="CAK0812545.1"/>
    <property type="molecule type" value="Genomic_DNA"/>
</dbReference>
<evidence type="ECO:0000313" key="3">
    <source>
        <dbReference type="Proteomes" id="UP001189429"/>
    </source>
</evidence>
<organism evidence="2 3">
    <name type="scientific">Prorocentrum cordatum</name>
    <dbReference type="NCBI Taxonomy" id="2364126"/>
    <lineage>
        <taxon>Eukaryota</taxon>
        <taxon>Sar</taxon>
        <taxon>Alveolata</taxon>
        <taxon>Dinophyceae</taxon>
        <taxon>Prorocentrales</taxon>
        <taxon>Prorocentraceae</taxon>
        <taxon>Prorocentrum</taxon>
    </lineage>
</organism>
<sequence length="101" mass="11401">MFSDSEHPRRIVDVVARKGGNVQTDTMPTSNHYYYDQARRIAPRNIADAFAARPLQWPSAFVCIRVGVQKAWANVGLPESVGPHPVQQCPKRMSQNRLGQR</sequence>
<reference evidence="2" key="1">
    <citation type="submission" date="2023-10" db="EMBL/GenBank/DDBJ databases">
        <authorList>
            <person name="Chen Y."/>
            <person name="Shah S."/>
            <person name="Dougan E. K."/>
            <person name="Thang M."/>
            <person name="Chan C."/>
        </authorList>
    </citation>
    <scope>NUCLEOTIDE SEQUENCE [LARGE SCALE GENOMIC DNA]</scope>
</reference>
<gene>
    <name evidence="2" type="ORF">PCOR1329_LOCUS16812</name>
</gene>
<evidence type="ECO:0000256" key="1">
    <source>
        <dbReference type="SAM" id="MobiDB-lite"/>
    </source>
</evidence>
<keyword evidence="3" id="KW-1185">Reference proteome</keyword>
<dbReference type="Proteomes" id="UP001189429">
    <property type="component" value="Unassembled WGS sequence"/>
</dbReference>
<protein>
    <submittedName>
        <fullName evidence="2">Uncharacterized protein</fullName>
    </submittedName>
</protein>
<name>A0ABN9R5Y4_9DINO</name>
<comment type="caution">
    <text evidence="2">The sequence shown here is derived from an EMBL/GenBank/DDBJ whole genome shotgun (WGS) entry which is preliminary data.</text>
</comment>
<evidence type="ECO:0000313" key="2">
    <source>
        <dbReference type="EMBL" id="CAK0812545.1"/>
    </source>
</evidence>
<accession>A0ABN9R5Y4</accession>